<evidence type="ECO:0000313" key="2">
    <source>
        <dbReference type="EMBL" id="STD55897.1"/>
    </source>
</evidence>
<dbReference type="Proteomes" id="UP000254737">
    <property type="component" value="Unassembled WGS sequence"/>
</dbReference>
<dbReference type="AlphaFoldDB" id="A0A376GAU7"/>
<organism evidence="2 3">
    <name type="scientific">Empedobacter falsenii</name>
    <dbReference type="NCBI Taxonomy" id="343874"/>
    <lineage>
        <taxon>Bacteria</taxon>
        <taxon>Pseudomonadati</taxon>
        <taxon>Bacteroidota</taxon>
        <taxon>Flavobacteriia</taxon>
        <taxon>Flavobacteriales</taxon>
        <taxon>Weeksellaceae</taxon>
        <taxon>Empedobacter</taxon>
    </lineage>
</organism>
<sequence>MKNIIQNFFLFFITILPNLTFAQLNCNVETKIVAPNFSPSIVSQRTGLTGIVVGSITNASNVINSNTDDYASINITLAAAGTATLSVASGQQFDAGHLAGFEISNTNLLNVNLLGGISIRTYLNGVEQETSTANNLLLNLDALGSTSRGVIGFITTKAFDEVQFRVSTLLDVNLLGSTQIYNMIVKKICVGPAPACNVDTRIVAPAYPAVVQQVRTGTGGVSVASVSNSNNVVNSDINDYASINVTASLAGTATLSVATSMQQFNAGHFAGFEISNANLLNVNLLGGISIRTYLNGVEQETSNSNNLLLNVGVLGSAPRSVVGFITTKPFDEVQFRMSTLLSVDLLGETRIYNMIVKQFCEGPAFACNTNTLIGKNQYPVSIGNNTGVTGIATVGNIVDIDHILDNDPLTYASINIPVGALSTATIAIHKQLTPFSVGAYVSFDVEFTSLINVAVLPKLKLRLLRNNAQVGIIEGSNFLLGANVATNIRKTLGFKAPAAFDEIQLIYEQPVGISLGTIKIYDLYLLNPCQNPIDCSTNHPIENTPTRPVVINQFKTGPEGLACALCGVDNAQNLITPSATDYATLNMNVGAGGTVGISVLDLTNRYPSGTYVGFTIEDVAYLLQADVLEGFFVKTYLNGVLQEVANDASLLDLSIILSIGTGKRNYGFRATKPFDEVKFEVFSLISAFNNIKVFNLKIDASNPTANDGNLICQNNVCVKQGDFSTAGIPSTGVGISSLAYPRSTWPADVPNGFVVLESKDKGFVISRVSNPANVLQPQEGMLIYDTSASCIKLYNGATWKCISKSCNE</sequence>
<feature type="chain" id="PRO_5016713634" evidence="1">
    <location>
        <begin position="23"/>
        <end position="808"/>
    </location>
</feature>
<accession>A0A376GAU7</accession>
<protein>
    <submittedName>
        <fullName evidence="2">Uncharacterized protein</fullName>
    </submittedName>
</protein>
<keyword evidence="1" id="KW-0732">Signal</keyword>
<dbReference type="EMBL" id="UFXS01000001">
    <property type="protein sequence ID" value="STD55897.1"/>
    <property type="molecule type" value="Genomic_DNA"/>
</dbReference>
<reference evidence="2 3" key="1">
    <citation type="submission" date="2018-06" db="EMBL/GenBank/DDBJ databases">
        <authorList>
            <consortium name="Pathogen Informatics"/>
            <person name="Doyle S."/>
        </authorList>
    </citation>
    <scope>NUCLEOTIDE SEQUENCE [LARGE SCALE GENOMIC DNA]</scope>
    <source>
        <strain evidence="2 3">NCTC13456</strain>
    </source>
</reference>
<evidence type="ECO:0000313" key="3">
    <source>
        <dbReference type="Proteomes" id="UP000254737"/>
    </source>
</evidence>
<evidence type="ECO:0000256" key="1">
    <source>
        <dbReference type="SAM" id="SignalP"/>
    </source>
</evidence>
<proteinExistence type="predicted"/>
<feature type="signal peptide" evidence="1">
    <location>
        <begin position="1"/>
        <end position="22"/>
    </location>
</feature>
<name>A0A376GAU7_9FLAO</name>
<gene>
    <name evidence="2" type="ORF">NCTC13456_01877</name>
</gene>